<dbReference type="SUPFAM" id="SSF160964">
    <property type="entry name" value="MalF N-terminal region-like"/>
    <property type="match status" value="1"/>
</dbReference>
<dbReference type="SUPFAM" id="SSF161098">
    <property type="entry name" value="MetI-like"/>
    <property type="match status" value="1"/>
</dbReference>
<keyword evidence="6 7" id="KW-0472">Membrane</keyword>
<dbReference type="Gene3D" id="1.10.3720.10">
    <property type="entry name" value="MetI-like"/>
    <property type="match status" value="1"/>
</dbReference>
<dbReference type="RefSeq" id="WP_016474905.1">
    <property type="nucleotide sequence ID" value="NZ_KE150480.1"/>
</dbReference>
<dbReference type="AlphaFoldDB" id="S3CD07"/>
<sequence length="303" mass="34052">MKKAWLSFFSGEAWVANPLMLSSAMGCLLIFFIFPMIATVVVSFTDWELGGTNSVHFIGWDNYIGLWESDDFRKSVGNTLFMTMLVVPTSFVLSLLLALAVHASGRLAQFWQSIYFLPVTASLVAMAVVWQWILHPEVGIVAAVLPYFGITQKVNFLNDARFVLWTLSFITVWQMTGYFMVIFLTGLVQIPQDLYEAARVDGAKSTWSLFANITWPLLSATSFFVLILTIIKTFQVFDIVKVLTRGGPEKASEILLYTMYQEGFSFFRMGTAAAVAAIYLAVMLLLTWANNAVIGRRVHYGFE</sequence>
<evidence type="ECO:0000256" key="4">
    <source>
        <dbReference type="ARBA" id="ARBA00022692"/>
    </source>
</evidence>
<dbReference type="PROSITE" id="PS51257">
    <property type="entry name" value="PROKAR_LIPOPROTEIN"/>
    <property type="match status" value="1"/>
</dbReference>
<feature type="transmembrane region" description="Helical" evidence="7">
    <location>
        <begin position="80"/>
        <end position="101"/>
    </location>
</feature>
<keyword evidence="4 7" id="KW-0812">Transmembrane</keyword>
<keyword evidence="3" id="KW-1003">Cell membrane</keyword>
<name>S3CD07_9BURK</name>
<dbReference type="EMBL" id="ATCF01000024">
    <property type="protein sequence ID" value="EPD98439.1"/>
    <property type="molecule type" value="Genomic_DNA"/>
</dbReference>
<dbReference type="Pfam" id="PF00528">
    <property type="entry name" value="BPD_transp_1"/>
    <property type="match status" value="1"/>
</dbReference>
<feature type="transmembrane region" description="Helical" evidence="7">
    <location>
        <begin position="21"/>
        <end position="44"/>
    </location>
</feature>
<evidence type="ECO:0000313" key="10">
    <source>
        <dbReference type="Proteomes" id="UP000014400"/>
    </source>
</evidence>
<feature type="transmembrane region" description="Helical" evidence="7">
    <location>
        <begin position="113"/>
        <end position="133"/>
    </location>
</feature>
<dbReference type="InterPro" id="IPR000515">
    <property type="entry name" value="MetI-like"/>
</dbReference>
<evidence type="ECO:0000256" key="7">
    <source>
        <dbReference type="RuleBase" id="RU363032"/>
    </source>
</evidence>
<comment type="similarity">
    <text evidence="7">Belongs to the binding-protein-dependent transport system permease family.</text>
</comment>
<organism evidence="9 10">
    <name type="scientific">Sutterella wadsworthensis HGA0223</name>
    <dbReference type="NCBI Taxonomy" id="1203554"/>
    <lineage>
        <taxon>Bacteria</taxon>
        <taxon>Pseudomonadati</taxon>
        <taxon>Pseudomonadota</taxon>
        <taxon>Betaproteobacteria</taxon>
        <taxon>Burkholderiales</taxon>
        <taxon>Sutterellaceae</taxon>
        <taxon>Sutterella</taxon>
    </lineage>
</organism>
<feature type="domain" description="ABC transmembrane type-1" evidence="8">
    <location>
        <begin position="76"/>
        <end position="290"/>
    </location>
</feature>
<dbReference type="GO" id="GO:0005886">
    <property type="term" value="C:plasma membrane"/>
    <property type="evidence" value="ECO:0007669"/>
    <property type="project" value="UniProtKB-SubCell"/>
</dbReference>
<feature type="transmembrane region" description="Helical" evidence="7">
    <location>
        <begin position="162"/>
        <end position="188"/>
    </location>
</feature>
<proteinExistence type="inferred from homology"/>
<dbReference type="PATRIC" id="fig|1203554.3.peg.1814"/>
<dbReference type="PANTHER" id="PTHR30193:SF37">
    <property type="entry name" value="INNER MEMBRANE ABC TRANSPORTER PERMEASE PROTEIN YCJO"/>
    <property type="match status" value="1"/>
</dbReference>
<evidence type="ECO:0000256" key="3">
    <source>
        <dbReference type="ARBA" id="ARBA00022475"/>
    </source>
</evidence>
<dbReference type="GO" id="GO:0055085">
    <property type="term" value="P:transmembrane transport"/>
    <property type="evidence" value="ECO:0007669"/>
    <property type="project" value="InterPro"/>
</dbReference>
<evidence type="ECO:0000256" key="5">
    <source>
        <dbReference type="ARBA" id="ARBA00022989"/>
    </source>
</evidence>
<dbReference type="eggNOG" id="COG1175">
    <property type="taxonomic scope" value="Bacteria"/>
</dbReference>
<dbReference type="InterPro" id="IPR051393">
    <property type="entry name" value="ABC_transporter_permease"/>
</dbReference>
<evidence type="ECO:0000259" key="8">
    <source>
        <dbReference type="PROSITE" id="PS50928"/>
    </source>
</evidence>
<evidence type="ECO:0000313" key="9">
    <source>
        <dbReference type="EMBL" id="EPD98439.1"/>
    </source>
</evidence>
<protein>
    <recommendedName>
        <fullName evidence="8">ABC transmembrane type-1 domain-containing protein</fullName>
    </recommendedName>
</protein>
<dbReference type="HOGENOM" id="CLU_016047_0_2_4"/>
<keyword evidence="2 7" id="KW-0813">Transport</keyword>
<dbReference type="Proteomes" id="UP000014400">
    <property type="component" value="Unassembled WGS sequence"/>
</dbReference>
<keyword evidence="5 7" id="KW-1133">Transmembrane helix</keyword>
<reference evidence="9 10" key="1">
    <citation type="submission" date="2013-04" db="EMBL/GenBank/DDBJ databases">
        <title>The Genome Sequence of Sutterella wadsworthensis HGA0223.</title>
        <authorList>
            <consortium name="The Broad Institute Genomics Platform"/>
            <person name="Earl A."/>
            <person name="Ward D."/>
            <person name="Feldgarden M."/>
            <person name="Gevers D."/>
            <person name="Schmidt T.M."/>
            <person name="Dover J."/>
            <person name="Dai D."/>
            <person name="Walker B."/>
            <person name="Young S."/>
            <person name="Zeng Q."/>
            <person name="Gargeya S."/>
            <person name="Fitzgerald M."/>
            <person name="Haas B."/>
            <person name="Abouelleil A."/>
            <person name="Allen A.W."/>
            <person name="Alvarado L."/>
            <person name="Arachchi H.M."/>
            <person name="Berlin A.M."/>
            <person name="Chapman S.B."/>
            <person name="Gainer-Dewar J."/>
            <person name="Goldberg J."/>
            <person name="Griggs A."/>
            <person name="Gujja S."/>
            <person name="Hansen M."/>
            <person name="Howarth C."/>
            <person name="Imamovic A."/>
            <person name="Ireland A."/>
            <person name="Larimer J."/>
            <person name="McCowan C."/>
            <person name="Murphy C."/>
            <person name="Pearson M."/>
            <person name="Poon T.W."/>
            <person name="Priest M."/>
            <person name="Roberts A."/>
            <person name="Saif S."/>
            <person name="Shea T."/>
            <person name="Sisk P."/>
            <person name="Sykes S."/>
            <person name="Wortman J."/>
            <person name="Nusbaum C."/>
            <person name="Birren B."/>
        </authorList>
    </citation>
    <scope>NUCLEOTIDE SEQUENCE [LARGE SCALE GENOMIC DNA]</scope>
    <source>
        <strain evidence="9 10">HGA0223</strain>
    </source>
</reference>
<keyword evidence="10" id="KW-1185">Reference proteome</keyword>
<dbReference type="InterPro" id="IPR035906">
    <property type="entry name" value="MetI-like_sf"/>
</dbReference>
<feature type="transmembrane region" description="Helical" evidence="7">
    <location>
        <begin position="209"/>
        <end position="231"/>
    </location>
</feature>
<comment type="subcellular location">
    <subcellularLocation>
        <location evidence="1 7">Cell membrane</location>
        <topology evidence="1 7">Multi-pass membrane protein</topology>
    </subcellularLocation>
</comment>
<feature type="transmembrane region" description="Helical" evidence="7">
    <location>
        <begin position="266"/>
        <end position="289"/>
    </location>
</feature>
<accession>S3CD07</accession>
<comment type="caution">
    <text evidence="9">The sequence shown here is derived from an EMBL/GenBank/DDBJ whole genome shotgun (WGS) entry which is preliminary data.</text>
</comment>
<gene>
    <name evidence="9" type="ORF">HMPREF1476_01730</name>
</gene>
<evidence type="ECO:0000256" key="1">
    <source>
        <dbReference type="ARBA" id="ARBA00004651"/>
    </source>
</evidence>
<evidence type="ECO:0000256" key="6">
    <source>
        <dbReference type="ARBA" id="ARBA00023136"/>
    </source>
</evidence>
<dbReference type="PROSITE" id="PS50928">
    <property type="entry name" value="ABC_TM1"/>
    <property type="match status" value="1"/>
</dbReference>
<dbReference type="CDD" id="cd06261">
    <property type="entry name" value="TM_PBP2"/>
    <property type="match status" value="1"/>
</dbReference>
<dbReference type="PANTHER" id="PTHR30193">
    <property type="entry name" value="ABC TRANSPORTER PERMEASE PROTEIN"/>
    <property type="match status" value="1"/>
</dbReference>
<dbReference type="STRING" id="1203554.HMPREF1476_01730"/>
<evidence type="ECO:0000256" key="2">
    <source>
        <dbReference type="ARBA" id="ARBA00022448"/>
    </source>
</evidence>